<feature type="compositionally biased region" description="Polar residues" evidence="1">
    <location>
        <begin position="93"/>
        <end position="107"/>
    </location>
</feature>
<evidence type="ECO:0000313" key="2">
    <source>
        <dbReference type="EMBL" id="TDL21070.1"/>
    </source>
</evidence>
<feature type="region of interest" description="Disordered" evidence="1">
    <location>
        <begin position="308"/>
        <end position="409"/>
    </location>
</feature>
<dbReference type="Proteomes" id="UP000294933">
    <property type="component" value="Unassembled WGS sequence"/>
</dbReference>
<evidence type="ECO:0000313" key="3">
    <source>
        <dbReference type="Proteomes" id="UP000294933"/>
    </source>
</evidence>
<dbReference type="VEuPathDB" id="FungiDB:BD410DRAFT_790124"/>
<reference evidence="2 3" key="1">
    <citation type="submission" date="2018-06" db="EMBL/GenBank/DDBJ databases">
        <title>A transcriptomic atlas of mushroom development highlights an independent origin of complex multicellularity.</title>
        <authorList>
            <consortium name="DOE Joint Genome Institute"/>
            <person name="Krizsan K."/>
            <person name="Almasi E."/>
            <person name="Merenyi Z."/>
            <person name="Sahu N."/>
            <person name="Viragh M."/>
            <person name="Koszo T."/>
            <person name="Mondo S."/>
            <person name="Kiss B."/>
            <person name="Balint B."/>
            <person name="Kues U."/>
            <person name="Barry K."/>
            <person name="Hegedus J.C."/>
            <person name="Henrissat B."/>
            <person name="Johnson J."/>
            <person name="Lipzen A."/>
            <person name="Ohm R."/>
            <person name="Nagy I."/>
            <person name="Pangilinan J."/>
            <person name="Yan J."/>
            <person name="Xiong Y."/>
            <person name="Grigoriev I.V."/>
            <person name="Hibbett D.S."/>
            <person name="Nagy L.G."/>
        </authorList>
    </citation>
    <scope>NUCLEOTIDE SEQUENCE [LARGE SCALE GENOMIC DNA]</scope>
    <source>
        <strain evidence="2 3">SZMC22713</strain>
    </source>
</reference>
<feature type="region of interest" description="Disordered" evidence="1">
    <location>
        <begin position="86"/>
        <end position="183"/>
    </location>
</feature>
<dbReference type="EMBL" id="ML170183">
    <property type="protein sequence ID" value="TDL21070.1"/>
    <property type="molecule type" value="Genomic_DNA"/>
</dbReference>
<evidence type="ECO:0000256" key="1">
    <source>
        <dbReference type="SAM" id="MobiDB-lite"/>
    </source>
</evidence>
<feature type="compositionally biased region" description="Pro residues" evidence="1">
    <location>
        <begin position="392"/>
        <end position="401"/>
    </location>
</feature>
<organism evidence="2 3">
    <name type="scientific">Rickenella mellea</name>
    <dbReference type="NCBI Taxonomy" id="50990"/>
    <lineage>
        <taxon>Eukaryota</taxon>
        <taxon>Fungi</taxon>
        <taxon>Dikarya</taxon>
        <taxon>Basidiomycota</taxon>
        <taxon>Agaricomycotina</taxon>
        <taxon>Agaricomycetes</taxon>
        <taxon>Hymenochaetales</taxon>
        <taxon>Rickenellaceae</taxon>
        <taxon>Rickenella</taxon>
    </lineage>
</organism>
<feature type="compositionally biased region" description="Polar residues" evidence="1">
    <location>
        <begin position="382"/>
        <end position="391"/>
    </location>
</feature>
<keyword evidence="3" id="KW-1185">Reference proteome</keyword>
<protein>
    <submittedName>
        <fullName evidence="2">Uncharacterized protein</fullName>
    </submittedName>
</protein>
<feature type="region of interest" description="Disordered" evidence="1">
    <location>
        <begin position="216"/>
        <end position="240"/>
    </location>
</feature>
<proteinExistence type="predicted"/>
<gene>
    <name evidence="2" type="ORF">BD410DRAFT_790124</name>
</gene>
<sequence>MTPAPTIFSSTASSYDYEFDGDEEVYDSARLFTGEEDDNGAKGMGRKRGLLEKLKRWTGAYSYPVERSVGDEDGVVRGRGRTPELEAGVLYSESPSHSLQHSDSYKSITHEQETSSSLARNNTTNTTTTSTKTSSVISTRSSRRYPNLRRSQTRGYGHGRADSDVTIQLPPPSFSLPTNDADRNQDMYTALPSRVSRSRSRSASPVKRTLPTLPIAAPSQPVVPTEETSTIPRLVGGRPHPGPLPRVDSTILPLSPPLLSSPPLEQSLMFTSMLSLGGGQDTGANTGMGGMRRGVALVDPPIRHGFGLRLQDVGPMMDSPSSPGEAESEKRVAVSQGFDDSEARSNAGRVIGNKGTGTGTGKNVNGPRILKSTRRRGGGGATSMSMRDQTIPTPPAAPQPAPSVSMPTPRAVGRVLTRNSERSGGWIW</sequence>
<name>A0A4Y7Q2Q9_9AGAM</name>
<accession>A0A4Y7Q2Q9</accession>
<feature type="compositionally biased region" description="Low complexity" evidence="1">
    <location>
        <begin position="114"/>
        <end position="140"/>
    </location>
</feature>
<dbReference type="AlphaFoldDB" id="A0A4Y7Q2Q9"/>